<organism evidence="1">
    <name type="scientific">Anguilla anguilla</name>
    <name type="common">European freshwater eel</name>
    <name type="synonym">Muraena anguilla</name>
    <dbReference type="NCBI Taxonomy" id="7936"/>
    <lineage>
        <taxon>Eukaryota</taxon>
        <taxon>Metazoa</taxon>
        <taxon>Chordata</taxon>
        <taxon>Craniata</taxon>
        <taxon>Vertebrata</taxon>
        <taxon>Euteleostomi</taxon>
        <taxon>Actinopterygii</taxon>
        <taxon>Neopterygii</taxon>
        <taxon>Teleostei</taxon>
        <taxon>Anguilliformes</taxon>
        <taxon>Anguillidae</taxon>
        <taxon>Anguilla</taxon>
    </lineage>
</organism>
<reference evidence="1" key="1">
    <citation type="submission" date="2014-11" db="EMBL/GenBank/DDBJ databases">
        <authorList>
            <person name="Amaro Gonzalez C."/>
        </authorList>
    </citation>
    <scope>NUCLEOTIDE SEQUENCE</scope>
</reference>
<protein>
    <submittedName>
        <fullName evidence="1">Uncharacterized protein</fullName>
    </submittedName>
</protein>
<accession>A0A0E9PRZ9</accession>
<reference evidence="1" key="2">
    <citation type="journal article" date="2015" name="Fish Shellfish Immunol.">
        <title>Early steps in the European eel (Anguilla anguilla)-Vibrio vulnificus interaction in the gills: Role of the RtxA13 toxin.</title>
        <authorList>
            <person name="Callol A."/>
            <person name="Pajuelo D."/>
            <person name="Ebbesson L."/>
            <person name="Teles M."/>
            <person name="MacKenzie S."/>
            <person name="Amaro C."/>
        </authorList>
    </citation>
    <scope>NUCLEOTIDE SEQUENCE</scope>
</reference>
<evidence type="ECO:0000313" key="1">
    <source>
        <dbReference type="EMBL" id="JAH06845.1"/>
    </source>
</evidence>
<proteinExistence type="predicted"/>
<sequence length="11" mass="1294">MQTRCVCPLNE</sequence>
<name>A0A0E9PRZ9_ANGAN</name>
<dbReference type="EMBL" id="GBXM01101732">
    <property type="protein sequence ID" value="JAH06845.1"/>
    <property type="molecule type" value="Transcribed_RNA"/>
</dbReference>